<name>A0ABV5CZM2_9ACTN</name>
<evidence type="ECO:0000313" key="10">
    <source>
        <dbReference type="EMBL" id="MFB6397439.1"/>
    </source>
</evidence>
<dbReference type="Pfam" id="PF00232">
    <property type="entry name" value="Glyco_hydro_1"/>
    <property type="match status" value="1"/>
</dbReference>
<keyword evidence="5" id="KW-0136">Cellulose degradation</keyword>
<protein>
    <recommendedName>
        <fullName evidence="3 9">Beta-glucosidase</fullName>
        <ecNumber evidence="3 9">3.2.1.21</ecNumber>
    </recommendedName>
</protein>
<dbReference type="PANTHER" id="PTHR10353:SF36">
    <property type="entry name" value="LP05116P"/>
    <property type="match status" value="1"/>
</dbReference>
<dbReference type="PANTHER" id="PTHR10353">
    <property type="entry name" value="GLYCOSYL HYDROLASE"/>
    <property type="match status" value="1"/>
</dbReference>
<dbReference type="EMBL" id="JBCGDC010000144">
    <property type="protein sequence ID" value="MFB6397439.1"/>
    <property type="molecule type" value="Genomic_DNA"/>
</dbReference>
<keyword evidence="8" id="KW-0624">Polysaccharide degradation</keyword>
<dbReference type="NCBIfam" id="TIGR03356">
    <property type="entry name" value="BGL"/>
    <property type="match status" value="1"/>
</dbReference>
<dbReference type="InterPro" id="IPR001360">
    <property type="entry name" value="Glyco_hydro_1"/>
</dbReference>
<dbReference type="InterPro" id="IPR017736">
    <property type="entry name" value="Glyco_hydro_1_beta-glucosidase"/>
</dbReference>
<proteinExistence type="inferred from homology"/>
<dbReference type="PRINTS" id="PR00131">
    <property type="entry name" value="GLHYDRLASE1"/>
</dbReference>
<dbReference type="PROSITE" id="PS00653">
    <property type="entry name" value="GLYCOSYL_HYDROL_F1_2"/>
    <property type="match status" value="1"/>
</dbReference>
<dbReference type="InterPro" id="IPR017853">
    <property type="entry name" value="GH"/>
</dbReference>
<sequence>MVMQGSPDFRDSGLEFPPGFVFGSATAAYQIEGAAHEDGRGPSIWDTFSRIPGKVVNGDTGDVACDHYHRLDEDLDLMKSLHLQSYRFSISWSRVIPEGTGRMNSAGLDFYDRVIDGLLERGITPTVTLYHWDLPQALEDNGGWPARDTAEAFGEYARRMGERYGDRVQTWTTLNEPWCTAHLGYGSGVHAPGRQDPADVLAAAHHLNLAHGLAIEALRGVVRNDPDFSVTLNLHALRPAGPTGAEAVRRIDAVGNRIWTGPMLSGAYPEDLFADTAKITDWSFVRDGDLDTIRQPLDVLGINYYSTKLVQMWDSASDERAVSGNAILAGNPWPGAEDVEFLPQPGPHTAMGWNIEPAGLMELVGSIARAYPELPLMITENGAAFEDTVVAGRVHDVERVDYLRRHLTAVHRLIEAGVDLRGYFVWSLLDNYEWAYGYAKRFGIVHVDYDTLVRTKKDSALWFAELARTGRIPE</sequence>
<evidence type="ECO:0000313" key="11">
    <source>
        <dbReference type="Proteomes" id="UP001582793"/>
    </source>
</evidence>
<gene>
    <name evidence="10" type="ORF">AAFH96_30760</name>
</gene>
<dbReference type="Proteomes" id="UP001582793">
    <property type="component" value="Unassembled WGS sequence"/>
</dbReference>
<dbReference type="RefSeq" id="WP_375736532.1">
    <property type="nucleotide sequence ID" value="NZ_JBCGDC010000144.1"/>
</dbReference>
<keyword evidence="6" id="KW-0119">Carbohydrate metabolism</keyword>
<accession>A0ABV5CZM2</accession>
<evidence type="ECO:0000256" key="3">
    <source>
        <dbReference type="ARBA" id="ARBA00012744"/>
    </source>
</evidence>
<evidence type="ECO:0000256" key="7">
    <source>
        <dbReference type="ARBA" id="ARBA00023295"/>
    </source>
</evidence>
<dbReference type="InterPro" id="IPR033132">
    <property type="entry name" value="GH_1_N_CS"/>
</dbReference>
<organism evidence="10 11">
    <name type="scientific">Polymorphospora lycopeni</name>
    <dbReference type="NCBI Taxonomy" id="3140240"/>
    <lineage>
        <taxon>Bacteria</taxon>
        <taxon>Bacillati</taxon>
        <taxon>Actinomycetota</taxon>
        <taxon>Actinomycetes</taxon>
        <taxon>Micromonosporales</taxon>
        <taxon>Micromonosporaceae</taxon>
        <taxon>Polymorphospora</taxon>
    </lineage>
</organism>
<keyword evidence="11" id="KW-1185">Reference proteome</keyword>
<dbReference type="GO" id="GO:0008422">
    <property type="term" value="F:beta-glucosidase activity"/>
    <property type="evidence" value="ECO:0007669"/>
    <property type="project" value="UniProtKB-EC"/>
</dbReference>
<dbReference type="Gene3D" id="3.20.20.80">
    <property type="entry name" value="Glycosidases"/>
    <property type="match status" value="1"/>
</dbReference>
<reference evidence="10 11" key="1">
    <citation type="submission" date="2024-04" db="EMBL/GenBank/DDBJ databases">
        <title>Polymorphospora sp. isolated from Baiyangdian Lake in Xiong'an New Area.</title>
        <authorList>
            <person name="Zhang X."/>
            <person name="Liu J."/>
        </authorList>
    </citation>
    <scope>NUCLEOTIDE SEQUENCE [LARGE SCALE GENOMIC DNA]</scope>
    <source>
        <strain evidence="10 11">2-325</strain>
    </source>
</reference>
<comment type="caution">
    <text evidence="10">The sequence shown here is derived from an EMBL/GenBank/DDBJ whole genome shotgun (WGS) entry which is preliminary data.</text>
</comment>
<evidence type="ECO:0000256" key="9">
    <source>
        <dbReference type="RuleBase" id="RU361175"/>
    </source>
</evidence>
<evidence type="ECO:0000256" key="8">
    <source>
        <dbReference type="ARBA" id="ARBA00023326"/>
    </source>
</evidence>
<dbReference type="EC" id="3.2.1.21" evidence="3 9"/>
<evidence type="ECO:0000256" key="6">
    <source>
        <dbReference type="ARBA" id="ARBA00023277"/>
    </source>
</evidence>
<evidence type="ECO:0000256" key="5">
    <source>
        <dbReference type="ARBA" id="ARBA00023001"/>
    </source>
</evidence>
<evidence type="ECO:0000256" key="2">
    <source>
        <dbReference type="ARBA" id="ARBA00010838"/>
    </source>
</evidence>
<comment type="catalytic activity">
    <reaction evidence="1 9">
        <text>Hydrolysis of terminal, non-reducing beta-D-glucosyl residues with release of beta-D-glucose.</text>
        <dbReference type="EC" id="3.2.1.21"/>
    </reaction>
</comment>
<keyword evidence="4 9" id="KW-0378">Hydrolase</keyword>
<evidence type="ECO:0000256" key="1">
    <source>
        <dbReference type="ARBA" id="ARBA00000448"/>
    </source>
</evidence>
<comment type="similarity">
    <text evidence="2 9">Belongs to the glycosyl hydrolase 1 family.</text>
</comment>
<dbReference type="SUPFAM" id="SSF51445">
    <property type="entry name" value="(Trans)glycosidases"/>
    <property type="match status" value="1"/>
</dbReference>
<keyword evidence="7 9" id="KW-0326">Glycosidase</keyword>
<evidence type="ECO:0000256" key="4">
    <source>
        <dbReference type="ARBA" id="ARBA00022801"/>
    </source>
</evidence>